<feature type="repeat" description="TPR" evidence="1">
    <location>
        <begin position="63"/>
        <end position="96"/>
    </location>
</feature>
<feature type="domain" description="SET" evidence="2">
    <location>
        <begin position="213"/>
        <end position="512"/>
    </location>
</feature>
<evidence type="ECO:0000256" key="1">
    <source>
        <dbReference type="PROSITE-ProRule" id="PRU00339"/>
    </source>
</evidence>
<organism evidence="3 4">
    <name type="scientific">Spinacia oleracea</name>
    <name type="common">Spinach</name>
    <dbReference type="NCBI Taxonomy" id="3562"/>
    <lineage>
        <taxon>Eukaryota</taxon>
        <taxon>Viridiplantae</taxon>
        <taxon>Streptophyta</taxon>
        <taxon>Embryophyta</taxon>
        <taxon>Tracheophyta</taxon>
        <taxon>Spermatophyta</taxon>
        <taxon>Magnoliopsida</taxon>
        <taxon>eudicotyledons</taxon>
        <taxon>Gunneridae</taxon>
        <taxon>Pentapetalae</taxon>
        <taxon>Caryophyllales</taxon>
        <taxon>Chenopodiaceae</taxon>
        <taxon>Chenopodioideae</taxon>
        <taxon>Anserineae</taxon>
        <taxon>Spinacia</taxon>
    </lineage>
</organism>
<dbReference type="Gene3D" id="2.170.270.10">
    <property type="entry name" value="SET domain"/>
    <property type="match status" value="1"/>
</dbReference>
<sequence>MEKLKSIIPFEIKRKIEQSSIKDLPSTSSSLHDFLAKSPLFHSMVEDLTNPELGFCDKNKEAALELKNKGNACFSSSDYSSAARFYSQALRVAPVDVVDKGNKLVATLYVNRASSFHKMSLFEESLRDCNRVLSISPKYAKAWYRRGKVNTSLLNYEDAICDLKVALDFEGTSSGKRQIQNDLKLMESQSKTESTFQELSGKDQLVIDELPQAKLQCVSTPIKGRGRASLFDIPPASLVHQEEPYAAIILKNFRDTHCHFCFNELPADNVPCTSCSIPLYCSELCQLQAGGLISRKCVTSKAIDDILSGELLKYVLKVTAESDLDPSRECITEHGHECCGVNWPVVLPTQVVLAGRILVKLVELKENLKDLDLSHNYVHLPPESKVELHVYSIVLIYCMQSSYKSELELHGATFAKVIVLISQIKINSMAIVRMKYADMYNPLNQSGNAPLPGDTMTNNLEQVRVGQAIYLSGSLFNHSCVPNVHAYFTSRTLLIRTTEFVLPGCPLELSYGPQVGQWDYSNRQRFLQDNYSFKCECSGCTKVNLPDLVLNAFRCAKLNCSGVVLDDCMVEHQKHKFCHLQETPEIHSMEHQREVDKLMNDEVKNIAGLMFGHSNYFPDIQSGCCLKCGYASDLKSLHATVDEADLIFQSLKGAAVSNEVYAGNGILSNALSSLNDLKSTLHSYNKKLAEAEDILAEAFCSVGEMQQAIDHCIISIQILKKLYGPGHIALGNELVKLSSLQLALGDTAAADTVYEMDNIFSNYYGNHAELMFPYLRYLKRELADGVWPANA</sequence>
<evidence type="ECO:0000259" key="2">
    <source>
        <dbReference type="PROSITE" id="PS50280"/>
    </source>
</evidence>
<keyword evidence="1" id="KW-0802">TPR repeat</keyword>
<dbReference type="GeneID" id="110778288"/>
<dbReference type="RefSeq" id="XP_021838549.1">
    <property type="nucleotide sequence ID" value="XM_021982857.2"/>
</dbReference>
<evidence type="ECO:0000313" key="3">
    <source>
        <dbReference type="Proteomes" id="UP000813463"/>
    </source>
</evidence>
<name>A0A9R0HZ55_SPIOL</name>
<proteinExistence type="predicted"/>
<keyword evidence="3" id="KW-1185">Reference proteome</keyword>
<protein>
    <submittedName>
        <fullName evidence="4">Uncharacterized protein isoform X1</fullName>
    </submittedName>
</protein>
<dbReference type="InterPro" id="IPR001214">
    <property type="entry name" value="SET_dom"/>
</dbReference>
<reference evidence="3" key="1">
    <citation type="journal article" date="2021" name="Nat. Commun.">
        <title>Genomic analyses provide insights into spinach domestication and the genetic basis of agronomic traits.</title>
        <authorList>
            <person name="Cai X."/>
            <person name="Sun X."/>
            <person name="Xu C."/>
            <person name="Sun H."/>
            <person name="Wang X."/>
            <person name="Ge C."/>
            <person name="Zhang Z."/>
            <person name="Wang Q."/>
            <person name="Fei Z."/>
            <person name="Jiao C."/>
            <person name="Wang Q."/>
        </authorList>
    </citation>
    <scope>NUCLEOTIDE SEQUENCE [LARGE SCALE GENOMIC DNA]</scope>
    <source>
        <strain evidence="3">cv. Varoflay</strain>
    </source>
</reference>
<dbReference type="AlphaFoldDB" id="A0A9R0HZ55"/>
<dbReference type="SUPFAM" id="SSF82199">
    <property type="entry name" value="SET domain"/>
    <property type="match status" value="1"/>
</dbReference>
<dbReference type="InterPro" id="IPR046341">
    <property type="entry name" value="SET_dom_sf"/>
</dbReference>
<dbReference type="PROSITE" id="PS50280">
    <property type="entry name" value="SET"/>
    <property type="match status" value="1"/>
</dbReference>
<dbReference type="Proteomes" id="UP000813463">
    <property type="component" value="Chromosome 1"/>
</dbReference>
<dbReference type="KEGG" id="soe:110778288"/>
<dbReference type="PROSITE" id="PS50005">
    <property type="entry name" value="TPR"/>
    <property type="match status" value="1"/>
</dbReference>
<gene>
    <name evidence="4" type="primary">LOC110778288</name>
</gene>
<dbReference type="SUPFAM" id="SSF48452">
    <property type="entry name" value="TPR-like"/>
    <property type="match status" value="1"/>
</dbReference>
<accession>A0A9R0HZ55</accession>
<dbReference type="Gene3D" id="1.25.40.10">
    <property type="entry name" value="Tetratricopeptide repeat domain"/>
    <property type="match status" value="2"/>
</dbReference>
<evidence type="ECO:0000313" key="4">
    <source>
        <dbReference type="RefSeq" id="XP_021838549.1"/>
    </source>
</evidence>
<dbReference type="InterPro" id="IPR019734">
    <property type="entry name" value="TPR_rpt"/>
</dbReference>
<dbReference type="PANTHER" id="PTHR47337">
    <property type="entry name" value="TETRATRICOPEPTIDE REPEAT (TPR)-LIKE SUPERFAMILY PROTEIN"/>
    <property type="match status" value="1"/>
</dbReference>
<dbReference type="SMART" id="SM00028">
    <property type="entry name" value="TPR"/>
    <property type="match status" value="4"/>
</dbReference>
<dbReference type="PANTHER" id="PTHR47337:SF1">
    <property type="entry name" value="TETRATRICOPEPTIDE REPEAT (TPR)-LIKE SUPERFAMILY PROTEIN"/>
    <property type="match status" value="1"/>
</dbReference>
<dbReference type="InterPro" id="IPR011990">
    <property type="entry name" value="TPR-like_helical_dom_sf"/>
</dbReference>
<reference evidence="4" key="2">
    <citation type="submission" date="2025-08" db="UniProtKB">
        <authorList>
            <consortium name="RefSeq"/>
        </authorList>
    </citation>
    <scope>IDENTIFICATION</scope>
    <source>
        <tissue evidence="4">Leaf</tissue>
    </source>
</reference>
<dbReference type="OrthoDB" id="1926212at2759"/>